<dbReference type="PANTHER" id="PTHR30483">
    <property type="entry name" value="LEUCINE-SPECIFIC-BINDING PROTEIN"/>
    <property type="match status" value="1"/>
</dbReference>
<dbReference type="CDD" id="cd06347">
    <property type="entry name" value="PBP1_ABC_LivK_ligand_binding-like"/>
    <property type="match status" value="1"/>
</dbReference>
<dbReference type="Gene3D" id="3.40.50.2300">
    <property type="match status" value="2"/>
</dbReference>
<reference evidence="5" key="1">
    <citation type="submission" date="2020-10" db="EMBL/GenBank/DDBJ databases">
        <authorList>
            <person name="Gilroy R."/>
        </authorList>
    </citation>
    <scope>NUCLEOTIDE SEQUENCE</scope>
    <source>
        <strain evidence="5">ChiSjej4B22-8349</strain>
    </source>
</reference>
<dbReference type="AlphaFoldDB" id="A0A9D1SU52"/>
<evidence type="ECO:0000259" key="4">
    <source>
        <dbReference type="Pfam" id="PF13458"/>
    </source>
</evidence>
<evidence type="ECO:0000256" key="3">
    <source>
        <dbReference type="SAM" id="SignalP"/>
    </source>
</evidence>
<dbReference type="SUPFAM" id="SSF53822">
    <property type="entry name" value="Periplasmic binding protein-like I"/>
    <property type="match status" value="1"/>
</dbReference>
<dbReference type="PANTHER" id="PTHR30483:SF6">
    <property type="entry name" value="PERIPLASMIC BINDING PROTEIN OF ABC TRANSPORTER FOR NATURAL AMINO ACIDS"/>
    <property type="match status" value="1"/>
</dbReference>
<name>A0A9D1SU52_9FIRM</name>
<feature type="chain" id="PRO_5038898720" evidence="3">
    <location>
        <begin position="23"/>
        <end position="394"/>
    </location>
</feature>
<dbReference type="InterPro" id="IPR051010">
    <property type="entry name" value="BCAA_transport"/>
</dbReference>
<comment type="caution">
    <text evidence="5">The sequence shown here is derived from an EMBL/GenBank/DDBJ whole genome shotgun (WGS) entry which is preliminary data.</text>
</comment>
<keyword evidence="2 3" id="KW-0732">Signal</keyword>
<organism evidence="5 6">
    <name type="scientific">Candidatus Allocopromorpha excrementipullorum</name>
    <dbReference type="NCBI Taxonomy" id="2840743"/>
    <lineage>
        <taxon>Bacteria</taxon>
        <taxon>Bacillati</taxon>
        <taxon>Bacillota</taxon>
        <taxon>Clostridia</taxon>
        <taxon>Eubacteriales</taxon>
        <taxon>Eubacteriaceae</taxon>
        <taxon>Eubacteriaceae incertae sedis</taxon>
        <taxon>Candidatus Allocopromorpha</taxon>
    </lineage>
</organism>
<comment type="similarity">
    <text evidence="1">Belongs to the leucine-binding protein family.</text>
</comment>
<evidence type="ECO:0000313" key="6">
    <source>
        <dbReference type="Proteomes" id="UP000824130"/>
    </source>
</evidence>
<dbReference type="Proteomes" id="UP000824130">
    <property type="component" value="Unassembled WGS sequence"/>
</dbReference>
<evidence type="ECO:0000256" key="1">
    <source>
        <dbReference type="ARBA" id="ARBA00010062"/>
    </source>
</evidence>
<evidence type="ECO:0000313" key="5">
    <source>
        <dbReference type="EMBL" id="HIU95274.1"/>
    </source>
</evidence>
<dbReference type="Pfam" id="PF13458">
    <property type="entry name" value="Peripla_BP_6"/>
    <property type="match status" value="1"/>
</dbReference>
<dbReference type="EMBL" id="DVOB01000023">
    <property type="protein sequence ID" value="HIU95274.1"/>
    <property type="molecule type" value="Genomic_DNA"/>
</dbReference>
<feature type="signal peptide" evidence="3">
    <location>
        <begin position="1"/>
        <end position="22"/>
    </location>
</feature>
<dbReference type="InterPro" id="IPR028082">
    <property type="entry name" value="Peripla_BP_I"/>
</dbReference>
<gene>
    <name evidence="5" type="ORF">IAD25_00990</name>
</gene>
<proteinExistence type="inferred from homology"/>
<accession>A0A9D1SU52</accession>
<feature type="non-terminal residue" evidence="5">
    <location>
        <position position="1"/>
    </location>
</feature>
<dbReference type="InterPro" id="IPR028081">
    <property type="entry name" value="Leu-bd"/>
</dbReference>
<reference evidence="5" key="2">
    <citation type="journal article" date="2021" name="PeerJ">
        <title>Extensive microbial diversity within the chicken gut microbiome revealed by metagenomics and culture.</title>
        <authorList>
            <person name="Gilroy R."/>
            <person name="Ravi A."/>
            <person name="Getino M."/>
            <person name="Pursley I."/>
            <person name="Horton D.L."/>
            <person name="Alikhan N.F."/>
            <person name="Baker D."/>
            <person name="Gharbi K."/>
            <person name="Hall N."/>
            <person name="Watson M."/>
            <person name="Adriaenssens E.M."/>
            <person name="Foster-Nyarko E."/>
            <person name="Jarju S."/>
            <person name="Secka A."/>
            <person name="Antonio M."/>
            <person name="Oren A."/>
            <person name="Chaudhuri R.R."/>
            <person name="La Ragione R."/>
            <person name="Hildebrand F."/>
            <person name="Pallen M.J."/>
        </authorList>
    </citation>
    <scope>NUCLEOTIDE SEQUENCE</scope>
    <source>
        <strain evidence="5">ChiSjej4B22-8349</strain>
    </source>
</reference>
<protein>
    <submittedName>
        <fullName evidence="5">ABC transporter substrate-binding protein</fullName>
    </submittedName>
</protein>
<feature type="domain" description="Leucine-binding protein" evidence="4">
    <location>
        <begin position="39"/>
        <end position="383"/>
    </location>
</feature>
<evidence type="ECO:0000256" key="2">
    <source>
        <dbReference type="ARBA" id="ARBA00022729"/>
    </source>
</evidence>
<sequence length="394" mass="42944">RITAAFLLIVLSIATFSGCTTFDNFKTAFIDKPEENTATILIGVYEPMTGVDSESSQAEIEGIELAHEMYPTVNGKFVQLEYADNASDIYAAETAIKELILKEPAVILGSYGSVYSMVAGEYINEAQIPAIAITNTNPLVTSNNDYYFRVCYVDSNQGDILARYVLESKKETTAGVLLPEGDDAAMAMATAFTDRIKAETENEDAITVYEEYTPGDKDFSAQLEAVEKAGVKSVLLPGDNIDSINIIKQASDMGLDVVFLGDKDWSSDEFQDLADGVATDANTAFVNFYAADEAVNEEAEKFLKAYHEKYGENSVPEDAVALGYDSYIIALDAIDRADDDATGEEIRDVLKEERSFQGASGTITFNTTGDPIKTAYISTWRDGELVSIYTVDPV</sequence>